<keyword evidence="1" id="KW-0805">Transcription regulation</keyword>
<reference evidence="6 7" key="1">
    <citation type="submission" date="2020-12" db="EMBL/GenBank/DDBJ databases">
        <title>Microbacterium sp. HY060.</title>
        <authorList>
            <person name="Zhou J."/>
        </authorList>
    </citation>
    <scope>NUCLEOTIDE SEQUENCE [LARGE SCALE GENOMIC DNA]</scope>
    <source>
        <strain evidence="6 7">HY60</strain>
    </source>
</reference>
<gene>
    <name evidence="6" type="ORF">HCR76_11950</name>
</gene>
<dbReference type="InterPro" id="IPR036390">
    <property type="entry name" value="WH_DNA-bd_sf"/>
</dbReference>
<dbReference type="PROSITE" id="PS51077">
    <property type="entry name" value="HTH_ICLR"/>
    <property type="match status" value="1"/>
</dbReference>
<dbReference type="PANTHER" id="PTHR30136:SF24">
    <property type="entry name" value="HTH-TYPE TRANSCRIPTIONAL REPRESSOR ALLR"/>
    <property type="match status" value="1"/>
</dbReference>
<evidence type="ECO:0000259" key="4">
    <source>
        <dbReference type="PROSITE" id="PS51077"/>
    </source>
</evidence>
<feature type="domain" description="HTH iclR-type" evidence="4">
    <location>
        <begin position="1"/>
        <end position="61"/>
    </location>
</feature>
<accession>A0ABX6YFH6</accession>
<dbReference type="EMBL" id="CP061169">
    <property type="protein sequence ID" value="QPZ37541.1"/>
    <property type="molecule type" value="Genomic_DNA"/>
</dbReference>
<evidence type="ECO:0000256" key="3">
    <source>
        <dbReference type="ARBA" id="ARBA00023163"/>
    </source>
</evidence>
<keyword evidence="2" id="KW-0238">DNA-binding</keyword>
<dbReference type="SMART" id="SM00346">
    <property type="entry name" value="HTH_ICLR"/>
    <property type="match status" value="1"/>
</dbReference>
<evidence type="ECO:0000313" key="6">
    <source>
        <dbReference type="EMBL" id="QPZ37541.1"/>
    </source>
</evidence>
<dbReference type="Pfam" id="PF01614">
    <property type="entry name" value="IclR_C"/>
    <property type="match status" value="1"/>
</dbReference>
<organism evidence="6 7">
    <name type="scientific">Paramicrobacterium chengjingii</name>
    <dbReference type="NCBI Taxonomy" id="2769067"/>
    <lineage>
        <taxon>Bacteria</taxon>
        <taxon>Bacillati</taxon>
        <taxon>Actinomycetota</taxon>
        <taxon>Actinomycetes</taxon>
        <taxon>Micrococcales</taxon>
        <taxon>Microbacteriaceae</taxon>
        <taxon>Paramicrobacterium</taxon>
    </lineage>
</organism>
<dbReference type="PROSITE" id="PS51078">
    <property type="entry name" value="ICLR_ED"/>
    <property type="match status" value="1"/>
</dbReference>
<sequence>MPALSKAISILNFLAESTGGKNLTEIAEAISSAKSTTSNLCRELEESRLIARVPEGYELGRRTVELGGAYLSNYDQLRDFYAACAELPHMRHELVKVAVLDGTDVLYLARHEGRAPLRLSASIGDRFPAASTAVGNALLAELSIDEVERRFSVADAFPAWTGLSTRNLEDLQGKLALVRERGYAVEDGAVLPGVHGIAVSLPSGRVGQASLGLGVSFVGATTDDETRHALHDELLELRVRLVNPLQVLSNRATATREGSAGVYPASSA</sequence>
<protein>
    <submittedName>
        <fullName evidence="6">IclR family transcriptional regulator</fullName>
    </submittedName>
</protein>
<evidence type="ECO:0000256" key="2">
    <source>
        <dbReference type="ARBA" id="ARBA00023125"/>
    </source>
</evidence>
<evidence type="ECO:0000256" key="1">
    <source>
        <dbReference type="ARBA" id="ARBA00023015"/>
    </source>
</evidence>
<dbReference type="InterPro" id="IPR029016">
    <property type="entry name" value="GAF-like_dom_sf"/>
</dbReference>
<dbReference type="Pfam" id="PF09339">
    <property type="entry name" value="HTH_IclR"/>
    <property type="match status" value="1"/>
</dbReference>
<dbReference type="InterPro" id="IPR036388">
    <property type="entry name" value="WH-like_DNA-bd_sf"/>
</dbReference>
<proteinExistence type="predicted"/>
<dbReference type="Proteomes" id="UP000662814">
    <property type="component" value="Chromosome"/>
</dbReference>
<keyword evidence="3" id="KW-0804">Transcription</keyword>
<dbReference type="SUPFAM" id="SSF46785">
    <property type="entry name" value="Winged helix' DNA-binding domain"/>
    <property type="match status" value="1"/>
</dbReference>
<dbReference type="Gene3D" id="3.30.450.40">
    <property type="match status" value="1"/>
</dbReference>
<dbReference type="InterPro" id="IPR050707">
    <property type="entry name" value="HTH_MetabolicPath_Reg"/>
</dbReference>
<dbReference type="SUPFAM" id="SSF55781">
    <property type="entry name" value="GAF domain-like"/>
    <property type="match status" value="1"/>
</dbReference>
<evidence type="ECO:0000259" key="5">
    <source>
        <dbReference type="PROSITE" id="PS51078"/>
    </source>
</evidence>
<dbReference type="InterPro" id="IPR014757">
    <property type="entry name" value="Tscrpt_reg_IclR_C"/>
</dbReference>
<evidence type="ECO:0000313" key="7">
    <source>
        <dbReference type="Proteomes" id="UP000662814"/>
    </source>
</evidence>
<dbReference type="InterPro" id="IPR005471">
    <property type="entry name" value="Tscrpt_reg_IclR_N"/>
</dbReference>
<name>A0ABX6YFH6_9MICO</name>
<dbReference type="PANTHER" id="PTHR30136">
    <property type="entry name" value="HELIX-TURN-HELIX TRANSCRIPTIONAL REGULATOR, ICLR FAMILY"/>
    <property type="match status" value="1"/>
</dbReference>
<keyword evidence="7" id="KW-1185">Reference proteome</keyword>
<dbReference type="Gene3D" id="1.10.10.10">
    <property type="entry name" value="Winged helix-like DNA-binding domain superfamily/Winged helix DNA-binding domain"/>
    <property type="match status" value="1"/>
</dbReference>
<feature type="domain" description="IclR-ED" evidence="5">
    <location>
        <begin position="62"/>
        <end position="254"/>
    </location>
</feature>